<proteinExistence type="predicted"/>
<sequence length="306" mass="34491">MNISLIISKLFQLPPNLLGDLLGKGLVLQILSFVRDSQEILNTSLVWNYKYADVEFGRVQAIDLLQNLCSGLSNAHVDVIQGSRSVEVRADGVTKGACIHRILGEIAYNSDPTQIDYILCIGHFLGKARRNELEMEGRVPGSITSTNWVVDHDHLSYSAARCQRQRNKCKISNNISAANTLSSVSLVMSSLIGAWIGSSNDKNIFYVWGPEDQSKDIKKKTKYLVTFTVGFDQRNNIDATVKKFSEDFQILFFHYNGRTSEWDQFEWSKLSLELGAWSVELVPFVHLYTQSIFGLRSPLLNFIVSM</sequence>
<protein>
    <submittedName>
        <fullName evidence="1">Uncharacterized protein</fullName>
    </submittedName>
</protein>
<keyword evidence="2" id="KW-1185">Reference proteome</keyword>
<evidence type="ECO:0000313" key="1">
    <source>
        <dbReference type="EMBL" id="KAK1367925.1"/>
    </source>
</evidence>
<dbReference type="InterPro" id="IPR007877">
    <property type="entry name" value="DUF707"/>
</dbReference>
<dbReference type="GO" id="GO:0005992">
    <property type="term" value="P:trehalose biosynthetic process"/>
    <property type="evidence" value="ECO:0007669"/>
    <property type="project" value="InterPro"/>
</dbReference>
<reference evidence="1" key="2">
    <citation type="submission" date="2023-05" db="EMBL/GenBank/DDBJ databases">
        <authorList>
            <person name="Schelkunov M.I."/>
        </authorList>
    </citation>
    <scope>NUCLEOTIDE SEQUENCE</scope>
    <source>
        <strain evidence="1">Hsosn_3</strain>
        <tissue evidence="1">Leaf</tissue>
    </source>
</reference>
<dbReference type="PANTHER" id="PTHR31210">
    <property type="entry name" value="OS06G0731900 PROTEIN"/>
    <property type="match status" value="1"/>
</dbReference>
<accession>A0AAD8HIH1</accession>
<evidence type="ECO:0000313" key="2">
    <source>
        <dbReference type="Proteomes" id="UP001237642"/>
    </source>
</evidence>
<dbReference type="InterPro" id="IPR003337">
    <property type="entry name" value="Trehalose_PPase"/>
</dbReference>
<dbReference type="Proteomes" id="UP001237642">
    <property type="component" value="Unassembled WGS sequence"/>
</dbReference>
<gene>
    <name evidence="1" type="ORF">POM88_034017</name>
</gene>
<dbReference type="PANTHER" id="PTHR31210:SF43">
    <property type="entry name" value="STORAGE PROTEIN-RELATED"/>
    <property type="match status" value="1"/>
</dbReference>
<comment type="caution">
    <text evidence="1">The sequence shown here is derived from an EMBL/GenBank/DDBJ whole genome shotgun (WGS) entry which is preliminary data.</text>
</comment>
<dbReference type="EMBL" id="JAUIZM010000008">
    <property type="protein sequence ID" value="KAK1367925.1"/>
    <property type="molecule type" value="Genomic_DNA"/>
</dbReference>
<reference evidence="1" key="1">
    <citation type="submission" date="2023-02" db="EMBL/GenBank/DDBJ databases">
        <title>Genome of toxic invasive species Heracleum sosnowskyi carries increased number of genes despite the absence of recent whole-genome duplications.</title>
        <authorList>
            <person name="Schelkunov M."/>
            <person name="Shtratnikova V."/>
            <person name="Makarenko M."/>
            <person name="Klepikova A."/>
            <person name="Omelchenko D."/>
            <person name="Novikova G."/>
            <person name="Obukhova E."/>
            <person name="Bogdanov V."/>
            <person name="Penin A."/>
            <person name="Logacheva M."/>
        </authorList>
    </citation>
    <scope>NUCLEOTIDE SEQUENCE</scope>
    <source>
        <strain evidence="1">Hsosn_3</strain>
        <tissue evidence="1">Leaf</tissue>
    </source>
</reference>
<name>A0AAD8HIH1_9APIA</name>
<organism evidence="1 2">
    <name type="scientific">Heracleum sosnowskyi</name>
    <dbReference type="NCBI Taxonomy" id="360622"/>
    <lineage>
        <taxon>Eukaryota</taxon>
        <taxon>Viridiplantae</taxon>
        <taxon>Streptophyta</taxon>
        <taxon>Embryophyta</taxon>
        <taxon>Tracheophyta</taxon>
        <taxon>Spermatophyta</taxon>
        <taxon>Magnoliopsida</taxon>
        <taxon>eudicotyledons</taxon>
        <taxon>Gunneridae</taxon>
        <taxon>Pentapetalae</taxon>
        <taxon>asterids</taxon>
        <taxon>campanulids</taxon>
        <taxon>Apiales</taxon>
        <taxon>Apiaceae</taxon>
        <taxon>Apioideae</taxon>
        <taxon>apioid superclade</taxon>
        <taxon>Tordylieae</taxon>
        <taxon>Tordyliinae</taxon>
        <taxon>Heracleum</taxon>
    </lineage>
</organism>
<dbReference type="Pfam" id="PF02358">
    <property type="entry name" value="Trehalose_PPase"/>
    <property type="match status" value="1"/>
</dbReference>
<dbReference type="AlphaFoldDB" id="A0AAD8HIH1"/>
<dbReference type="Pfam" id="PF05212">
    <property type="entry name" value="DUF707"/>
    <property type="match status" value="1"/>
</dbReference>